<feature type="transmembrane region" description="Helical" evidence="7">
    <location>
        <begin position="335"/>
        <end position="353"/>
    </location>
</feature>
<feature type="transmembrane region" description="Helical" evidence="7">
    <location>
        <begin position="276"/>
        <end position="295"/>
    </location>
</feature>
<accession>A0A3N4KKH0</accession>
<evidence type="ECO:0000256" key="2">
    <source>
        <dbReference type="ARBA" id="ARBA00008816"/>
    </source>
</evidence>
<evidence type="ECO:0000256" key="3">
    <source>
        <dbReference type="ARBA" id="ARBA00022692"/>
    </source>
</evidence>
<dbReference type="AlphaFoldDB" id="A0A3N4KKH0"/>
<dbReference type="SMART" id="SM00014">
    <property type="entry name" value="acidPPc"/>
    <property type="match status" value="1"/>
</dbReference>
<keyword evidence="10" id="KW-1185">Reference proteome</keyword>
<dbReference type="PANTHER" id="PTHR10165:SF84">
    <property type="entry name" value="PHOSPHATIDIC ACID PHOSPHATASE BETA"/>
    <property type="match status" value="1"/>
</dbReference>
<keyword evidence="3 7" id="KW-0812">Transmembrane</keyword>
<feature type="transmembrane region" description="Helical" evidence="7">
    <location>
        <begin position="91"/>
        <end position="110"/>
    </location>
</feature>
<dbReference type="InterPro" id="IPR036938">
    <property type="entry name" value="PAP2/HPO_sf"/>
</dbReference>
<feature type="region of interest" description="Disordered" evidence="6">
    <location>
        <begin position="430"/>
        <end position="460"/>
    </location>
</feature>
<feature type="region of interest" description="Disordered" evidence="6">
    <location>
        <begin position="1"/>
        <end position="69"/>
    </location>
</feature>
<dbReference type="InParanoid" id="A0A3N4KKH0"/>
<gene>
    <name evidence="9" type="ORF">P167DRAFT_606743</name>
</gene>
<organism evidence="9 10">
    <name type="scientific">Morchella conica CCBAS932</name>
    <dbReference type="NCBI Taxonomy" id="1392247"/>
    <lineage>
        <taxon>Eukaryota</taxon>
        <taxon>Fungi</taxon>
        <taxon>Dikarya</taxon>
        <taxon>Ascomycota</taxon>
        <taxon>Pezizomycotina</taxon>
        <taxon>Pezizomycetes</taxon>
        <taxon>Pezizales</taxon>
        <taxon>Morchellaceae</taxon>
        <taxon>Morchella</taxon>
    </lineage>
</organism>
<reference evidence="9 10" key="1">
    <citation type="journal article" date="2018" name="Nat. Ecol. Evol.">
        <title>Pezizomycetes genomes reveal the molecular basis of ectomycorrhizal truffle lifestyle.</title>
        <authorList>
            <person name="Murat C."/>
            <person name="Payen T."/>
            <person name="Noel B."/>
            <person name="Kuo A."/>
            <person name="Morin E."/>
            <person name="Chen J."/>
            <person name="Kohler A."/>
            <person name="Krizsan K."/>
            <person name="Balestrini R."/>
            <person name="Da Silva C."/>
            <person name="Montanini B."/>
            <person name="Hainaut M."/>
            <person name="Levati E."/>
            <person name="Barry K.W."/>
            <person name="Belfiori B."/>
            <person name="Cichocki N."/>
            <person name="Clum A."/>
            <person name="Dockter R.B."/>
            <person name="Fauchery L."/>
            <person name="Guy J."/>
            <person name="Iotti M."/>
            <person name="Le Tacon F."/>
            <person name="Lindquist E.A."/>
            <person name="Lipzen A."/>
            <person name="Malagnac F."/>
            <person name="Mello A."/>
            <person name="Molinier V."/>
            <person name="Miyauchi S."/>
            <person name="Poulain J."/>
            <person name="Riccioni C."/>
            <person name="Rubini A."/>
            <person name="Sitrit Y."/>
            <person name="Splivallo R."/>
            <person name="Traeger S."/>
            <person name="Wang M."/>
            <person name="Zifcakova L."/>
            <person name="Wipf D."/>
            <person name="Zambonelli A."/>
            <person name="Paolocci F."/>
            <person name="Nowrousian M."/>
            <person name="Ottonello S."/>
            <person name="Baldrian P."/>
            <person name="Spatafora J.W."/>
            <person name="Henrissat B."/>
            <person name="Nagy L.G."/>
            <person name="Aury J.M."/>
            <person name="Wincker P."/>
            <person name="Grigoriev I.V."/>
            <person name="Bonfante P."/>
            <person name="Martin F.M."/>
        </authorList>
    </citation>
    <scope>NUCLEOTIDE SEQUENCE [LARGE SCALE GENOMIC DNA]</scope>
    <source>
        <strain evidence="9 10">CCBAS932</strain>
    </source>
</reference>
<evidence type="ECO:0000256" key="4">
    <source>
        <dbReference type="ARBA" id="ARBA00022989"/>
    </source>
</evidence>
<protein>
    <recommendedName>
        <fullName evidence="8">Phosphatidic acid phosphatase type 2/haloperoxidase domain-containing protein</fullName>
    </recommendedName>
</protein>
<dbReference type="InterPro" id="IPR000326">
    <property type="entry name" value="PAP2/HPO"/>
</dbReference>
<dbReference type="InterPro" id="IPR043216">
    <property type="entry name" value="PAP-like"/>
</dbReference>
<feature type="transmembrane region" description="Helical" evidence="7">
    <location>
        <begin position="307"/>
        <end position="329"/>
    </location>
</feature>
<comment type="subcellular location">
    <subcellularLocation>
        <location evidence="1">Membrane</location>
        <topology evidence="1">Multi-pass membrane protein</topology>
    </subcellularLocation>
</comment>
<feature type="compositionally biased region" description="Basic residues" evidence="6">
    <location>
        <begin position="438"/>
        <end position="456"/>
    </location>
</feature>
<dbReference type="GO" id="GO:0016020">
    <property type="term" value="C:membrane"/>
    <property type="evidence" value="ECO:0007669"/>
    <property type="project" value="UniProtKB-SubCell"/>
</dbReference>
<dbReference type="GO" id="GO:0008195">
    <property type="term" value="F:phosphatidate phosphatase activity"/>
    <property type="evidence" value="ECO:0007669"/>
    <property type="project" value="TreeGrafter"/>
</dbReference>
<evidence type="ECO:0000256" key="7">
    <source>
        <dbReference type="SAM" id="Phobius"/>
    </source>
</evidence>
<feature type="domain" description="Phosphatidic acid phosphatase type 2/haloperoxidase" evidence="8">
    <location>
        <begin position="204"/>
        <end position="353"/>
    </location>
</feature>
<comment type="similarity">
    <text evidence="2">Belongs to the PA-phosphatase related phosphoesterase family.</text>
</comment>
<evidence type="ECO:0000313" key="9">
    <source>
        <dbReference type="EMBL" id="RPB11054.1"/>
    </source>
</evidence>
<evidence type="ECO:0000256" key="1">
    <source>
        <dbReference type="ARBA" id="ARBA00004141"/>
    </source>
</evidence>
<name>A0A3N4KKH0_9PEZI</name>
<keyword evidence="5 7" id="KW-0472">Membrane</keyword>
<feature type="transmembrane region" description="Helical" evidence="7">
    <location>
        <begin position="203"/>
        <end position="224"/>
    </location>
</feature>
<dbReference type="Pfam" id="PF01569">
    <property type="entry name" value="PAP2"/>
    <property type="match status" value="1"/>
</dbReference>
<dbReference type="STRING" id="1392247.A0A3N4KKH0"/>
<keyword evidence="4 7" id="KW-1133">Transmembrane helix</keyword>
<evidence type="ECO:0000313" key="10">
    <source>
        <dbReference type="Proteomes" id="UP000277580"/>
    </source>
</evidence>
<feature type="transmembrane region" description="Helical" evidence="7">
    <location>
        <begin position="152"/>
        <end position="172"/>
    </location>
</feature>
<dbReference type="EMBL" id="ML119138">
    <property type="protein sequence ID" value="RPB11054.1"/>
    <property type="molecule type" value="Genomic_DNA"/>
</dbReference>
<dbReference type="GO" id="GO:0046839">
    <property type="term" value="P:phospholipid dephosphorylation"/>
    <property type="evidence" value="ECO:0007669"/>
    <property type="project" value="TreeGrafter"/>
</dbReference>
<feature type="compositionally biased region" description="Basic and acidic residues" evidence="6">
    <location>
        <begin position="48"/>
        <end position="58"/>
    </location>
</feature>
<evidence type="ECO:0000259" key="8">
    <source>
        <dbReference type="SMART" id="SM00014"/>
    </source>
</evidence>
<dbReference type="Gene3D" id="1.20.144.10">
    <property type="entry name" value="Phosphatidic acid phosphatase type 2/haloperoxidase"/>
    <property type="match status" value="1"/>
</dbReference>
<evidence type="ECO:0000256" key="5">
    <source>
        <dbReference type="ARBA" id="ARBA00023136"/>
    </source>
</evidence>
<dbReference type="SUPFAM" id="SSF48317">
    <property type="entry name" value="Acid phosphatase/Vanadium-dependent haloperoxidase"/>
    <property type="match status" value="1"/>
</dbReference>
<dbReference type="Proteomes" id="UP000277580">
    <property type="component" value="Unassembled WGS sequence"/>
</dbReference>
<dbReference type="GO" id="GO:0006644">
    <property type="term" value="P:phospholipid metabolic process"/>
    <property type="evidence" value="ECO:0007669"/>
    <property type="project" value="InterPro"/>
</dbReference>
<dbReference type="OrthoDB" id="10030083at2759"/>
<dbReference type="PANTHER" id="PTHR10165">
    <property type="entry name" value="LIPID PHOSPHATE PHOSPHATASE"/>
    <property type="match status" value="1"/>
</dbReference>
<feature type="compositionally biased region" description="Acidic residues" evidence="6">
    <location>
        <begin position="59"/>
        <end position="69"/>
    </location>
</feature>
<proteinExistence type="inferred from homology"/>
<evidence type="ECO:0000256" key="6">
    <source>
        <dbReference type="SAM" id="MobiDB-lite"/>
    </source>
</evidence>
<sequence>MSNLLGRLRPSHDSTATDNPTTFSGATPRASTNDPSGLDQTTSNTTVVREKRSRRDLEAAEEEEEEYEGWVDPYGPAPTVLQWFKWYWHDLLAFIILGAIALWLLMWSPVPYRKLFAVSYNPESGLTPSSTIIYPSFAHPKQSQIMPIVPDAMIAIFVPFISIWLINFFGIGTHGPTGRRLKTRGHGTFLLGRGSFWNVNNGCWGVIYSVMTGATLQIIIKLVIGGLRPHFLTVCDPQIEGVEGQGYGGLYFDVTVCRDFENRKDLIANAMQSFPSGHSIAAWAGLFYVSLYYNAHLKIFANYHPSFLKLLLFVAPMLAATLIVGSLTLDMSHNWYDIAAGSAIGVVMAILGYRMCFASVWDWRCNHIPLPRNREIGGFGYGLREMEMWSGGAATRNGGWGVAERYSHRSWGAPGDLAGVGAGLGGGGGLNGGNGGNGRHHGHGHGHVHGHSGRGHRGGETYMHAPPAGTGVGTGDGSAVYNR</sequence>
<feature type="compositionally biased region" description="Polar residues" evidence="6">
    <location>
        <begin position="13"/>
        <end position="47"/>
    </location>
</feature>